<evidence type="ECO:0000256" key="1">
    <source>
        <dbReference type="SAM" id="MobiDB-lite"/>
    </source>
</evidence>
<keyword evidence="2" id="KW-1133">Transmembrane helix</keyword>
<reference evidence="3 4" key="1">
    <citation type="journal article" date="2015" name="Nature">
        <title>rRNA introns, odd ribosomes, and small enigmatic genomes across a large radiation of phyla.</title>
        <authorList>
            <person name="Brown C.T."/>
            <person name="Hug L.A."/>
            <person name="Thomas B.C."/>
            <person name="Sharon I."/>
            <person name="Castelle C.J."/>
            <person name="Singh A."/>
            <person name="Wilkins M.J."/>
            <person name="Williams K.H."/>
            <person name="Banfield J.F."/>
        </authorList>
    </citation>
    <scope>NUCLEOTIDE SEQUENCE [LARGE SCALE GENOMIC DNA]</scope>
</reference>
<evidence type="ECO:0000313" key="4">
    <source>
        <dbReference type="Proteomes" id="UP000033869"/>
    </source>
</evidence>
<gene>
    <name evidence="3" type="ORF">UU65_C0002G0104</name>
</gene>
<dbReference type="SUPFAM" id="SSF109998">
    <property type="entry name" value="Triger factor/SurA peptide-binding domain-like"/>
    <property type="match status" value="1"/>
</dbReference>
<keyword evidence="2" id="KW-0472">Membrane</keyword>
<feature type="transmembrane region" description="Helical" evidence="2">
    <location>
        <begin position="12"/>
        <end position="29"/>
    </location>
</feature>
<feature type="region of interest" description="Disordered" evidence="1">
    <location>
        <begin position="849"/>
        <end position="868"/>
    </location>
</feature>
<protein>
    <submittedName>
        <fullName evidence="3">Uncharacterized protein</fullName>
    </submittedName>
</protein>
<sequence length="897" mass="98105">MFRSSRFKKVSVISFFSLFALAGIFYLGWNNYKDKQPLATVGDMKITSPDLKAKIWETDLKGTPAEPSKVDKVAQGYLLDSLIEEEIIKKEADKLKITATDKEIEDRAKADVSQYAFMPSYLQAKIKENTRAVVLKKKIEEKAVSWKEGKTLIARYDRYTFLKDANKDSDKQHAETVLKDLRGKVASGAVTVDDAIKSLEADSVVGLEAYKPNSPVMSHSFNKDKWQTGDLYSNEAFREGTKGIEKDKISEVFEVKLTGANDKEDGGMLVAVFVTCSNSYEKDKYYSYADWLKDKQREYGVKKYSLLDDQSITKAIYSKLALGAKKLFASIPAFAGCSGGLTPSGSSYPTALKVTFKYIPSLGGDPVALTTADVSVNFNPNSSQSNPWNEPCETSGVYVLPNDTTVPNANEMHTMSGTTGSVSAGSDATVKFGYKGCGGDDNHAFSCYCGASANDEQYYIINMNYTGSTGGKWITSRMYGTDYGLISDNGKSTFKFDTAGHNGETIMVDLIWANEAPNQYPIQVMAVVPDFQDGYGVQRVVSSNSSNDCTGGVIVAAPQITPSYRISANAIVIKANETANPYTMAYSAGCTATYVTDSNTRTILSSGYEFVKIGYKYAGKQEIFVASETAIVNLDSLTTNGGQEPVKVTFYWKKKGTSGSGDNPNAPDDLADPVSDAKWGSLNPECDDMQALPITTNTGTAVTLQCKPRVEYEAPTGIDDSPSIGTGRVYTGNTGTCNESCCADYDSEGEPTGTCHGCNPCTWRDWWKYDKNNGRFEPMISNATFTIDWGDGEAKKTKLTFSNVNVYQLNEMLAANTKYQHLYTESGRFTIKTTLDITASWHRKKVEEDSSCGCEPDPTEDEPHTYSQTETCEYGVEVVVMGSNESSTVEVAPQSTP</sequence>
<accession>A0A0G0YIF6</accession>
<comment type="caution">
    <text evidence="3">The sequence shown here is derived from an EMBL/GenBank/DDBJ whole genome shotgun (WGS) entry which is preliminary data.</text>
</comment>
<proteinExistence type="predicted"/>
<organism evidence="3 4">
    <name type="scientific">candidate division CPR2 bacterium GW2011_GWC1_41_48</name>
    <dbReference type="NCBI Taxonomy" id="1618344"/>
    <lineage>
        <taxon>Bacteria</taxon>
        <taxon>Bacteria division CPR2</taxon>
    </lineage>
</organism>
<dbReference type="Pfam" id="PF13624">
    <property type="entry name" value="SurA_N_3"/>
    <property type="match status" value="1"/>
</dbReference>
<name>A0A0G0YIF6_UNCC2</name>
<dbReference type="AlphaFoldDB" id="A0A0G0YIF6"/>
<dbReference type="Proteomes" id="UP000033869">
    <property type="component" value="Unassembled WGS sequence"/>
</dbReference>
<keyword evidence="2" id="KW-0812">Transmembrane</keyword>
<evidence type="ECO:0000256" key="2">
    <source>
        <dbReference type="SAM" id="Phobius"/>
    </source>
</evidence>
<evidence type="ECO:0000313" key="3">
    <source>
        <dbReference type="EMBL" id="KKS09326.1"/>
    </source>
</evidence>
<dbReference type="InterPro" id="IPR027304">
    <property type="entry name" value="Trigger_fact/SurA_dom_sf"/>
</dbReference>
<dbReference type="EMBL" id="LCBL01000002">
    <property type="protein sequence ID" value="KKS09326.1"/>
    <property type="molecule type" value="Genomic_DNA"/>
</dbReference>
<dbReference type="Gene3D" id="1.10.4030.10">
    <property type="entry name" value="Porin chaperone SurA, peptide-binding domain"/>
    <property type="match status" value="1"/>
</dbReference>